<keyword evidence="2" id="KW-1185">Reference proteome</keyword>
<proteinExistence type="predicted"/>
<accession>A0AAD9XIQ3</accession>
<name>A0AAD9XIQ3_9ROSI</name>
<gene>
    <name evidence="1" type="ORF">Ddye_006702</name>
</gene>
<comment type="caution">
    <text evidence="1">The sequence shown here is derived from an EMBL/GenBank/DDBJ whole genome shotgun (WGS) entry which is preliminary data.</text>
</comment>
<evidence type="ECO:0000313" key="2">
    <source>
        <dbReference type="Proteomes" id="UP001280121"/>
    </source>
</evidence>
<dbReference type="AlphaFoldDB" id="A0AAD9XIQ3"/>
<dbReference type="EMBL" id="JANJYI010000002">
    <property type="protein sequence ID" value="KAK2660169.1"/>
    <property type="molecule type" value="Genomic_DNA"/>
</dbReference>
<reference evidence="1" key="1">
    <citation type="journal article" date="2023" name="Plant J.">
        <title>Genome sequences and population genomics provide insights into the demographic history, inbreeding, and mutation load of two 'living fossil' tree species of Dipteronia.</title>
        <authorList>
            <person name="Feng Y."/>
            <person name="Comes H.P."/>
            <person name="Chen J."/>
            <person name="Zhu S."/>
            <person name="Lu R."/>
            <person name="Zhang X."/>
            <person name="Li P."/>
            <person name="Qiu J."/>
            <person name="Olsen K.M."/>
            <person name="Qiu Y."/>
        </authorList>
    </citation>
    <scope>NUCLEOTIDE SEQUENCE</scope>
    <source>
        <strain evidence="1">KIB01</strain>
    </source>
</reference>
<protein>
    <submittedName>
        <fullName evidence="1">Uncharacterized protein</fullName>
    </submittedName>
</protein>
<sequence length="61" mass="6919">MVSVSISFFKKPSDLNWIGTDALPSITAANGKLYDDIAIIKRLYVFNKDMYGEDHDNAHRD</sequence>
<evidence type="ECO:0000313" key="1">
    <source>
        <dbReference type="EMBL" id="KAK2660169.1"/>
    </source>
</evidence>
<organism evidence="1 2">
    <name type="scientific">Dipteronia dyeriana</name>
    <dbReference type="NCBI Taxonomy" id="168575"/>
    <lineage>
        <taxon>Eukaryota</taxon>
        <taxon>Viridiplantae</taxon>
        <taxon>Streptophyta</taxon>
        <taxon>Embryophyta</taxon>
        <taxon>Tracheophyta</taxon>
        <taxon>Spermatophyta</taxon>
        <taxon>Magnoliopsida</taxon>
        <taxon>eudicotyledons</taxon>
        <taxon>Gunneridae</taxon>
        <taxon>Pentapetalae</taxon>
        <taxon>rosids</taxon>
        <taxon>malvids</taxon>
        <taxon>Sapindales</taxon>
        <taxon>Sapindaceae</taxon>
        <taxon>Hippocastanoideae</taxon>
        <taxon>Acereae</taxon>
        <taxon>Dipteronia</taxon>
    </lineage>
</organism>
<dbReference type="Proteomes" id="UP001280121">
    <property type="component" value="Unassembled WGS sequence"/>
</dbReference>